<dbReference type="RefSeq" id="WP_115921860.1">
    <property type="nucleotide sequence ID" value="NZ_QTUA01000001.1"/>
</dbReference>
<name>A0A3D9UT00_9MICO</name>
<organism evidence="2 3">
    <name type="scientific">Calidifontibacter indicus</name>
    <dbReference type="NCBI Taxonomy" id="419650"/>
    <lineage>
        <taxon>Bacteria</taxon>
        <taxon>Bacillati</taxon>
        <taxon>Actinomycetota</taxon>
        <taxon>Actinomycetes</taxon>
        <taxon>Micrococcales</taxon>
        <taxon>Dermacoccaceae</taxon>
        <taxon>Calidifontibacter</taxon>
    </lineage>
</organism>
<comment type="caution">
    <text evidence="2">The sequence shown here is derived from an EMBL/GenBank/DDBJ whole genome shotgun (WGS) entry which is preliminary data.</text>
</comment>
<dbReference type="EMBL" id="QTUA01000001">
    <property type="protein sequence ID" value="REF29775.1"/>
    <property type="molecule type" value="Genomic_DNA"/>
</dbReference>
<evidence type="ECO:0000256" key="1">
    <source>
        <dbReference type="SAM" id="Phobius"/>
    </source>
</evidence>
<feature type="transmembrane region" description="Helical" evidence="1">
    <location>
        <begin position="36"/>
        <end position="55"/>
    </location>
</feature>
<protein>
    <submittedName>
        <fullName evidence="2">Putative membrane protein</fullName>
    </submittedName>
</protein>
<keyword evidence="1" id="KW-0472">Membrane</keyword>
<dbReference type="Proteomes" id="UP000256253">
    <property type="component" value="Unassembled WGS sequence"/>
</dbReference>
<gene>
    <name evidence="2" type="ORF">DFJ65_0743</name>
</gene>
<dbReference type="PANTHER" id="PTHR37309:SF1">
    <property type="entry name" value="SLR0284 PROTEIN"/>
    <property type="match status" value="1"/>
</dbReference>
<dbReference type="PANTHER" id="PTHR37309">
    <property type="entry name" value="SLR0284 PROTEIN"/>
    <property type="match status" value="1"/>
</dbReference>
<accession>A0A3D9UT00</accession>
<evidence type="ECO:0000313" key="2">
    <source>
        <dbReference type="EMBL" id="REF29775.1"/>
    </source>
</evidence>
<evidence type="ECO:0000313" key="3">
    <source>
        <dbReference type="Proteomes" id="UP000256253"/>
    </source>
</evidence>
<feature type="transmembrane region" description="Helical" evidence="1">
    <location>
        <begin position="102"/>
        <end position="124"/>
    </location>
</feature>
<keyword evidence="1" id="KW-0812">Transmembrane</keyword>
<dbReference type="OrthoDB" id="9810847at2"/>
<dbReference type="InterPro" id="IPR007165">
    <property type="entry name" value="Phage_holin_4_2"/>
</dbReference>
<keyword evidence="3" id="KW-1185">Reference proteome</keyword>
<dbReference type="AlphaFoldDB" id="A0A3D9UT00"/>
<keyword evidence="1" id="KW-1133">Transmembrane helix</keyword>
<dbReference type="Pfam" id="PF04020">
    <property type="entry name" value="Phage_holin_4_2"/>
    <property type="match status" value="1"/>
</dbReference>
<feature type="transmembrane region" description="Helical" evidence="1">
    <location>
        <begin position="62"/>
        <end position="82"/>
    </location>
</feature>
<sequence>MTNFLIRLVVNALGLWAAAALIDGIRLADDSADTSTRVKTVLLTALIFGIINAILKPIATFLSFPLIIVTLGLFIIIVNALMLQFTSWSADQFGLAFHVDHFFWDAVLGACVIAVVGMLANFVLPEKHEV</sequence>
<reference evidence="2 3" key="1">
    <citation type="submission" date="2018-08" db="EMBL/GenBank/DDBJ databases">
        <title>Sequencing the genomes of 1000 actinobacteria strains.</title>
        <authorList>
            <person name="Klenk H.-P."/>
        </authorList>
    </citation>
    <scope>NUCLEOTIDE SEQUENCE [LARGE SCALE GENOMIC DNA]</scope>
    <source>
        <strain evidence="2 3">DSM 22967</strain>
    </source>
</reference>
<proteinExistence type="predicted"/>